<comment type="caution">
    <text evidence="2">The sequence shown here is derived from an EMBL/GenBank/DDBJ whole genome shotgun (WGS) entry which is preliminary data.</text>
</comment>
<feature type="compositionally biased region" description="Pro residues" evidence="1">
    <location>
        <begin position="32"/>
        <end position="41"/>
    </location>
</feature>
<evidence type="ECO:0000313" key="2">
    <source>
        <dbReference type="EMBL" id="CAJ0599628.1"/>
    </source>
</evidence>
<feature type="region of interest" description="Disordered" evidence="1">
    <location>
        <begin position="25"/>
        <end position="46"/>
    </location>
</feature>
<protein>
    <submittedName>
        <fullName evidence="2">Uncharacterized protein</fullName>
    </submittedName>
</protein>
<dbReference type="Proteomes" id="UP001176961">
    <property type="component" value="Unassembled WGS sequence"/>
</dbReference>
<organism evidence="2 3">
    <name type="scientific">Cylicocyclus nassatus</name>
    <name type="common">Nematode worm</name>
    <dbReference type="NCBI Taxonomy" id="53992"/>
    <lineage>
        <taxon>Eukaryota</taxon>
        <taxon>Metazoa</taxon>
        <taxon>Ecdysozoa</taxon>
        <taxon>Nematoda</taxon>
        <taxon>Chromadorea</taxon>
        <taxon>Rhabditida</taxon>
        <taxon>Rhabditina</taxon>
        <taxon>Rhabditomorpha</taxon>
        <taxon>Strongyloidea</taxon>
        <taxon>Strongylidae</taxon>
        <taxon>Cylicocyclus</taxon>
    </lineage>
</organism>
<name>A0AA36M6C1_CYLNA</name>
<evidence type="ECO:0000256" key="1">
    <source>
        <dbReference type="SAM" id="MobiDB-lite"/>
    </source>
</evidence>
<evidence type="ECO:0000313" key="3">
    <source>
        <dbReference type="Proteomes" id="UP001176961"/>
    </source>
</evidence>
<feature type="region of interest" description="Disordered" evidence="1">
    <location>
        <begin position="1"/>
        <end position="20"/>
    </location>
</feature>
<dbReference type="EMBL" id="CATQJL010000223">
    <property type="protein sequence ID" value="CAJ0599628.1"/>
    <property type="molecule type" value="Genomic_DNA"/>
</dbReference>
<sequence length="124" mass="13994">MVPSRKPPPIPPRTFDKHDLKNTTFTSTETPQIPPPVPPRKPAQNRTTLDSEEMVLRPIMPKAHWVPTLPLPMLESQSTRNADPQLKAKCDKQCPGQQPQCMIVCLNGGIRVVLRRTPENIIFN</sequence>
<gene>
    <name evidence="2" type="ORF">CYNAS_LOCUS11611</name>
</gene>
<feature type="compositionally biased region" description="Pro residues" evidence="1">
    <location>
        <begin position="1"/>
        <end position="12"/>
    </location>
</feature>
<reference evidence="2" key="1">
    <citation type="submission" date="2023-07" db="EMBL/GenBank/DDBJ databases">
        <authorList>
            <consortium name="CYATHOMIX"/>
        </authorList>
    </citation>
    <scope>NUCLEOTIDE SEQUENCE</scope>
    <source>
        <strain evidence="2">N/A</strain>
    </source>
</reference>
<dbReference type="AlphaFoldDB" id="A0AA36M6C1"/>
<keyword evidence="3" id="KW-1185">Reference proteome</keyword>
<accession>A0AA36M6C1</accession>
<proteinExistence type="predicted"/>